<feature type="compositionally biased region" description="Basic and acidic residues" evidence="1">
    <location>
        <begin position="107"/>
        <end position="121"/>
    </location>
</feature>
<dbReference type="EMBL" id="VLLL01000005">
    <property type="protein sequence ID" value="TWJ15067.1"/>
    <property type="molecule type" value="Genomic_DNA"/>
</dbReference>
<feature type="region of interest" description="Disordered" evidence="1">
    <location>
        <begin position="107"/>
        <end position="131"/>
    </location>
</feature>
<dbReference type="RefSeq" id="WP_147133145.1">
    <property type="nucleotide sequence ID" value="NZ_BAABIJ010000001.1"/>
</dbReference>
<sequence>MTTPEELDTRHTLLTAVARFEELRTRDSLAPRPDETASPGDPEPLTASEALDLLALGETIARKAGYGRQLSVRTARAAGASWSEIGAALGTSKQAAWESHSRWLDEQAAAYRRDGDPRESPADPGPDAAPR</sequence>
<protein>
    <submittedName>
        <fullName evidence="2">Uncharacterized protein</fullName>
    </submittedName>
</protein>
<comment type="caution">
    <text evidence="2">The sequence shown here is derived from an EMBL/GenBank/DDBJ whole genome shotgun (WGS) entry which is preliminary data.</text>
</comment>
<evidence type="ECO:0000313" key="3">
    <source>
        <dbReference type="Proteomes" id="UP000321617"/>
    </source>
</evidence>
<gene>
    <name evidence="2" type="ORF">LX16_0765</name>
</gene>
<name>A0A562VB85_9ACTN</name>
<feature type="compositionally biased region" description="Basic and acidic residues" evidence="1">
    <location>
        <begin position="24"/>
        <end position="35"/>
    </location>
</feature>
<evidence type="ECO:0000313" key="2">
    <source>
        <dbReference type="EMBL" id="TWJ15067.1"/>
    </source>
</evidence>
<feature type="region of interest" description="Disordered" evidence="1">
    <location>
        <begin position="24"/>
        <end position="47"/>
    </location>
</feature>
<reference evidence="2 3" key="1">
    <citation type="journal article" date="2013" name="Stand. Genomic Sci.">
        <title>Genomic Encyclopedia of Type Strains, Phase I: The one thousand microbial genomes (KMG-I) project.</title>
        <authorList>
            <person name="Kyrpides N.C."/>
            <person name="Woyke T."/>
            <person name="Eisen J.A."/>
            <person name="Garrity G."/>
            <person name="Lilburn T.G."/>
            <person name="Beck B.J."/>
            <person name="Whitman W.B."/>
            <person name="Hugenholtz P."/>
            <person name="Klenk H.P."/>
        </authorList>
    </citation>
    <scope>NUCLEOTIDE SEQUENCE [LARGE SCALE GENOMIC DNA]</scope>
    <source>
        <strain evidence="2 3">DSM 45044</strain>
    </source>
</reference>
<evidence type="ECO:0000256" key="1">
    <source>
        <dbReference type="SAM" id="MobiDB-lite"/>
    </source>
</evidence>
<proteinExistence type="predicted"/>
<organism evidence="2 3">
    <name type="scientific">Stackebrandtia albiflava</name>
    <dbReference type="NCBI Taxonomy" id="406432"/>
    <lineage>
        <taxon>Bacteria</taxon>
        <taxon>Bacillati</taxon>
        <taxon>Actinomycetota</taxon>
        <taxon>Actinomycetes</taxon>
        <taxon>Glycomycetales</taxon>
        <taxon>Glycomycetaceae</taxon>
        <taxon>Stackebrandtia</taxon>
    </lineage>
</organism>
<dbReference type="AlphaFoldDB" id="A0A562VB85"/>
<keyword evidence="3" id="KW-1185">Reference proteome</keyword>
<accession>A0A562VB85</accession>
<dbReference type="Proteomes" id="UP000321617">
    <property type="component" value="Unassembled WGS sequence"/>
</dbReference>
<dbReference type="OrthoDB" id="3480766at2"/>